<dbReference type="EMBL" id="LUCH01002526">
    <property type="protein sequence ID" value="KAF5401363.1"/>
    <property type="molecule type" value="Genomic_DNA"/>
</dbReference>
<dbReference type="OrthoDB" id="7295497at2759"/>
<feature type="domain" description="C2H2-type" evidence="7">
    <location>
        <begin position="107"/>
        <end position="134"/>
    </location>
</feature>
<feature type="compositionally biased region" description="Polar residues" evidence="6">
    <location>
        <begin position="1"/>
        <end position="10"/>
    </location>
</feature>
<evidence type="ECO:0000256" key="6">
    <source>
        <dbReference type="SAM" id="MobiDB-lite"/>
    </source>
</evidence>
<evidence type="ECO:0000256" key="2">
    <source>
        <dbReference type="ARBA" id="ARBA00022737"/>
    </source>
</evidence>
<evidence type="ECO:0000256" key="3">
    <source>
        <dbReference type="ARBA" id="ARBA00022771"/>
    </source>
</evidence>
<evidence type="ECO:0000256" key="5">
    <source>
        <dbReference type="PROSITE-ProRule" id="PRU00042"/>
    </source>
</evidence>
<dbReference type="Proteomes" id="UP000748531">
    <property type="component" value="Unassembled WGS sequence"/>
</dbReference>
<organism evidence="8 9">
    <name type="scientific">Paragonimus heterotremus</name>
    <dbReference type="NCBI Taxonomy" id="100268"/>
    <lineage>
        <taxon>Eukaryota</taxon>
        <taxon>Metazoa</taxon>
        <taxon>Spiralia</taxon>
        <taxon>Lophotrochozoa</taxon>
        <taxon>Platyhelminthes</taxon>
        <taxon>Trematoda</taxon>
        <taxon>Digenea</taxon>
        <taxon>Plagiorchiida</taxon>
        <taxon>Troglotremata</taxon>
        <taxon>Troglotrematidae</taxon>
        <taxon>Paragonimus</taxon>
    </lineage>
</organism>
<dbReference type="GO" id="GO:0045944">
    <property type="term" value="P:positive regulation of transcription by RNA polymerase II"/>
    <property type="evidence" value="ECO:0007669"/>
    <property type="project" value="UniProtKB-ARBA"/>
</dbReference>
<feature type="compositionally biased region" description="Basic residues" evidence="6">
    <location>
        <begin position="14"/>
        <end position="25"/>
    </location>
</feature>
<evidence type="ECO:0000313" key="8">
    <source>
        <dbReference type="EMBL" id="KAF5401363.1"/>
    </source>
</evidence>
<accession>A0A8J4WGY6</accession>
<dbReference type="Pfam" id="PF00096">
    <property type="entry name" value="zf-C2H2"/>
    <property type="match status" value="2"/>
</dbReference>
<keyword evidence="1" id="KW-0479">Metal-binding</keyword>
<dbReference type="GO" id="GO:0000981">
    <property type="term" value="F:DNA-binding transcription factor activity, RNA polymerase II-specific"/>
    <property type="evidence" value="ECO:0007669"/>
    <property type="project" value="TreeGrafter"/>
</dbReference>
<dbReference type="AlphaFoldDB" id="A0A8J4WGY6"/>
<dbReference type="PANTHER" id="PTHR19818:SF159">
    <property type="entry name" value="C2H2-TYPE DOMAIN-CONTAINING PROTEIN"/>
    <property type="match status" value="1"/>
</dbReference>
<keyword evidence="4" id="KW-0862">Zinc</keyword>
<evidence type="ECO:0000256" key="4">
    <source>
        <dbReference type="ARBA" id="ARBA00022833"/>
    </source>
</evidence>
<evidence type="ECO:0000313" key="9">
    <source>
        <dbReference type="Proteomes" id="UP000748531"/>
    </source>
</evidence>
<evidence type="ECO:0000259" key="7">
    <source>
        <dbReference type="PROSITE" id="PS50157"/>
    </source>
</evidence>
<feature type="region of interest" description="Disordered" evidence="6">
    <location>
        <begin position="1"/>
        <end position="25"/>
    </location>
</feature>
<name>A0A8J4WGY6_9TREM</name>
<protein>
    <recommendedName>
        <fullName evidence="7">C2H2-type domain-containing protein</fullName>
    </recommendedName>
</protein>
<keyword evidence="2" id="KW-0677">Repeat</keyword>
<keyword evidence="9" id="KW-1185">Reference proteome</keyword>
<dbReference type="SMART" id="SM00355">
    <property type="entry name" value="ZnF_C2H2"/>
    <property type="match status" value="4"/>
</dbReference>
<evidence type="ECO:0000256" key="1">
    <source>
        <dbReference type="ARBA" id="ARBA00022723"/>
    </source>
</evidence>
<dbReference type="GO" id="GO:0000978">
    <property type="term" value="F:RNA polymerase II cis-regulatory region sequence-specific DNA binding"/>
    <property type="evidence" value="ECO:0007669"/>
    <property type="project" value="TreeGrafter"/>
</dbReference>
<dbReference type="PROSITE" id="PS00028">
    <property type="entry name" value="ZINC_FINGER_C2H2_1"/>
    <property type="match status" value="1"/>
</dbReference>
<dbReference type="GO" id="GO:0008270">
    <property type="term" value="F:zinc ion binding"/>
    <property type="evidence" value="ECO:0007669"/>
    <property type="project" value="UniProtKB-KW"/>
</dbReference>
<dbReference type="InterPro" id="IPR036236">
    <property type="entry name" value="Znf_C2H2_sf"/>
</dbReference>
<dbReference type="SUPFAM" id="SSF57667">
    <property type="entry name" value="beta-beta-alpha zinc fingers"/>
    <property type="match status" value="2"/>
</dbReference>
<sequence length="586" mass="64569">MGTSSVSQSGHSERRPRRMGSKRKLPKCAKAFLPPIATFSHNPSEGFVVNEGLHSSLSVRRTKRGIAKRKKFQCQWPNCNRASLKVPFKTASALKRHVLRHETINLFSCSKCPMQFRTQENLKRHSMMHENIKPYICKVCNRVYSRTSLRSRCEKHHRLVGLCCNGTVPTSAGIRLDSAVSGLPLSALEREMAIERARPRPYVCSICGNTRAYTDSGSLRKHMRRYHRNSIKIGLSPMHANEKSFALCSESTEPNESDSLTSPVRLVSTSDPVEKHLTITPSEKSDTTSFKSLVKQPTVTFSHNADMSFDSTCAFGVYQPNETDEPDQVGLVFDDAIAYAQLFSFPVKASKSFAPLCVPNGVADAVAPTFNAYTSHPLTNSPMDLCSSVFSLQNGSSVLPDVSSATASPIKTQFPPTYTYNPADATSDTSGLLRLTNDIVGHNEDSALDLTESHFFSVTGSDEVAIDLSGDSAMGLASLSNPIDLSAPNHSFHPHITYDGESHILGGTEDRLTTSSTRPQQIMVNWDPEPGFSFTDLLINTEIDETDPVFRVPNSLPDFSLSLSPSKMFCELPPPLDLRLIHPSYF</sequence>
<reference evidence="8" key="1">
    <citation type="submission" date="2019-05" db="EMBL/GenBank/DDBJ databases">
        <title>Annotation for the trematode Paragonimus heterotremus.</title>
        <authorList>
            <person name="Choi Y.-J."/>
        </authorList>
    </citation>
    <scope>NUCLEOTIDE SEQUENCE</scope>
    <source>
        <strain evidence="8">LC</strain>
    </source>
</reference>
<dbReference type="PANTHER" id="PTHR19818">
    <property type="entry name" value="ZINC FINGER PROTEIN ZIC AND GLI"/>
    <property type="match status" value="1"/>
</dbReference>
<dbReference type="InterPro" id="IPR013087">
    <property type="entry name" value="Znf_C2H2_type"/>
</dbReference>
<dbReference type="InterPro" id="IPR050329">
    <property type="entry name" value="GLI_C2H2-zinc-finger"/>
</dbReference>
<keyword evidence="3 5" id="KW-0863">Zinc-finger</keyword>
<comment type="caution">
    <text evidence="8">The sequence shown here is derived from an EMBL/GenBank/DDBJ whole genome shotgun (WGS) entry which is preliminary data.</text>
</comment>
<proteinExistence type="predicted"/>
<gene>
    <name evidence="8" type="ORF">PHET_05141</name>
</gene>
<dbReference type="GO" id="GO:0005634">
    <property type="term" value="C:nucleus"/>
    <property type="evidence" value="ECO:0007669"/>
    <property type="project" value="UniProtKB-ARBA"/>
</dbReference>
<dbReference type="PROSITE" id="PS50157">
    <property type="entry name" value="ZINC_FINGER_C2H2_2"/>
    <property type="match status" value="1"/>
</dbReference>
<dbReference type="Gene3D" id="3.30.160.60">
    <property type="entry name" value="Classic Zinc Finger"/>
    <property type="match status" value="3"/>
</dbReference>